<dbReference type="Proteomes" id="UP001189624">
    <property type="component" value="Chromosome 2"/>
</dbReference>
<keyword evidence="2" id="KW-1185">Reference proteome</keyword>
<gene>
    <name evidence="1" type="ORF">AYBTSS11_LOCUS4133</name>
</gene>
<reference evidence="1" key="1">
    <citation type="submission" date="2023-10" db="EMBL/GenBank/DDBJ databases">
        <authorList>
            <person name="Domelevo Entfellner J.-B."/>
        </authorList>
    </citation>
    <scope>NUCLEOTIDE SEQUENCE</scope>
</reference>
<evidence type="ECO:0000313" key="2">
    <source>
        <dbReference type="Proteomes" id="UP001189624"/>
    </source>
</evidence>
<proteinExistence type="predicted"/>
<accession>A0AA86RST2</accession>
<sequence length="68" mass="8083">MRSQNVATKFTEILLCIRRRTFRCDPQLLMEDLVSTVNFSLELRRSFSSQGKRILLELVFYAWVVLDK</sequence>
<dbReference type="Gramene" id="rna-AYBTSS11_LOCUS4133">
    <property type="protein sequence ID" value="CAJ1927845.1"/>
    <property type="gene ID" value="gene-AYBTSS11_LOCUS4133"/>
</dbReference>
<dbReference type="AlphaFoldDB" id="A0AA86RST2"/>
<protein>
    <submittedName>
        <fullName evidence="1">Uncharacterized protein</fullName>
    </submittedName>
</protein>
<name>A0AA86RST2_9FABA</name>
<dbReference type="EMBL" id="OY731399">
    <property type="protein sequence ID" value="CAJ1927845.1"/>
    <property type="molecule type" value="Genomic_DNA"/>
</dbReference>
<organism evidence="1 2">
    <name type="scientific">Sphenostylis stenocarpa</name>
    <dbReference type="NCBI Taxonomy" id="92480"/>
    <lineage>
        <taxon>Eukaryota</taxon>
        <taxon>Viridiplantae</taxon>
        <taxon>Streptophyta</taxon>
        <taxon>Embryophyta</taxon>
        <taxon>Tracheophyta</taxon>
        <taxon>Spermatophyta</taxon>
        <taxon>Magnoliopsida</taxon>
        <taxon>eudicotyledons</taxon>
        <taxon>Gunneridae</taxon>
        <taxon>Pentapetalae</taxon>
        <taxon>rosids</taxon>
        <taxon>fabids</taxon>
        <taxon>Fabales</taxon>
        <taxon>Fabaceae</taxon>
        <taxon>Papilionoideae</taxon>
        <taxon>50 kb inversion clade</taxon>
        <taxon>NPAAA clade</taxon>
        <taxon>indigoferoid/millettioid clade</taxon>
        <taxon>Phaseoleae</taxon>
        <taxon>Sphenostylis</taxon>
    </lineage>
</organism>
<evidence type="ECO:0000313" key="1">
    <source>
        <dbReference type="EMBL" id="CAJ1927845.1"/>
    </source>
</evidence>